<evidence type="ECO:0000313" key="1">
    <source>
        <dbReference type="EMBL" id="ADO98122.1"/>
    </source>
</evidence>
<reference evidence="1 2" key="1">
    <citation type="journal article" date="2010" name="Environ. Microbiol.">
        <title>Genomic analysis of oceanic cyanobacterial myoviruses compared with T4-like myoviruses from diverse hosts and environments.</title>
        <authorList>
            <person name="Sullivan M.B."/>
            <person name="Huang K.H."/>
            <person name="Ignacio-Espinoza J.C."/>
            <person name="Berlin A.M."/>
            <person name="Kelly L."/>
            <person name="Weigele P.R."/>
            <person name="DeFrancesco A.S."/>
            <person name="Kern S.E."/>
            <person name="Thompson L.R."/>
            <person name="Young S."/>
            <person name="Yandava C."/>
            <person name="Fu R."/>
            <person name="Krastins B."/>
            <person name="Chase M."/>
            <person name="Sarracino D."/>
            <person name="Osburne M.S."/>
            <person name="Henn M.R."/>
            <person name="Chisholm S.W."/>
        </authorList>
    </citation>
    <scope>NUCLEOTIDE SEQUENCE [LARGE SCALE GENOMIC DNA]</scope>
    <source>
        <strain evidence="1">8109-3</strain>
    </source>
</reference>
<dbReference type="RefSeq" id="YP_004324109.1">
    <property type="nucleotide sequence ID" value="NC_015287.1"/>
</dbReference>
<accession>E3SKX4</accession>
<dbReference type="OrthoDB" id="20807at10239"/>
<name>E3SKX4_9CAUD</name>
<proteinExistence type="predicted"/>
<organism evidence="1 2">
    <name type="scientific">Synechococcus phage S-SSM7</name>
    <dbReference type="NCBI Taxonomy" id="445686"/>
    <lineage>
        <taxon>Viruses</taxon>
        <taxon>Duplodnaviria</taxon>
        <taxon>Heunggongvirae</taxon>
        <taxon>Uroviricota</taxon>
        <taxon>Caudoviricetes</taxon>
        <taxon>Pantevenvirales</taxon>
        <taxon>Kyanoviridae</taxon>
        <taxon>Lipsvirus</taxon>
        <taxon>Lipsvirus ssm7</taxon>
    </lineage>
</organism>
<protein>
    <submittedName>
        <fullName evidence="1">Uncharacterized protein</fullName>
    </submittedName>
</protein>
<gene>
    <name evidence="1" type="ORF">SSSM7_056</name>
</gene>
<dbReference type="KEGG" id="vg:10328625"/>
<sequence>MSTNSRIGLRLTDGSILSVYHHWDGYPQWLGVTLNKYYPTREAIAELIDGGNMSCCYTQSGWEIEDEEKLKGLPYKPLYYTERGESIEENAPKLHKTISHFFEDTNSCCGEYAYVKELDGTLVCYGISYWNEETKDFNDTFTPIQQEIPADYPQELMSA</sequence>
<dbReference type="Proteomes" id="UP000006527">
    <property type="component" value="Segment"/>
</dbReference>
<evidence type="ECO:0000313" key="2">
    <source>
        <dbReference type="Proteomes" id="UP000006527"/>
    </source>
</evidence>
<dbReference type="GeneID" id="10328625"/>
<keyword evidence="2" id="KW-1185">Reference proteome</keyword>
<dbReference type="EMBL" id="GU071098">
    <property type="protein sequence ID" value="ADO98122.1"/>
    <property type="molecule type" value="Genomic_DNA"/>
</dbReference>